<accession>A0A080ZBF6</accession>
<dbReference type="EMBL" id="ANJA01003349">
    <property type="protein sequence ID" value="ETO63967.1"/>
    <property type="molecule type" value="Genomic_DNA"/>
</dbReference>
<evidence type="ECO:0000256" key="1">
    <source>
        <dbReference type="SAM" id="Coils"/>
    </source>
</evidence>
<name>A0A080ZBF6_PHYNI</name>
<dbReference type="OrthoDB" id="95448at2759"/>
<proteinExistence type="predicted"/>
<protein>
    <submittedName>
        <fullName evidence="2">Uncharacterized protein</fullName>
    </submittedName>
</protein>
<organism evidence="2 3">
    <name type="scientific">Phytophthora nicotianae P1976</name>
    <dbReference type="NCBI Taxonomy" id="1317066"/>
    <lineage>
        <taxon>Eukaryota</taxon>
        <taxon>Sar</taxon>
        <taxon>Stramenopiles</taxon>
        <taxon>Oomycota</taxon>
        <taxon>Peronosporomycetes</taxon>
        <taxon>Peronosporales</taxon>
        <taxon>Peronosporaceae</taxon>
        <taxon>Phytophthora</taxon>
    </lineage>
</organism>
<evidence type="ECO:0000313" key="3">
    <source>
        <dbReference type="Proteomes" id="UP000028582"/>
    </source>
</evidence>
<sequence>MPALSKQSRLLNMFPTASMDGDGSRNCSYDRLVKKRKATYLVNKEEKTRLSNEVQELEAQLAALRERVGLTGEQGIYKVATSNVVLSKVLRRQQLLVATAQAGLAACSRGSPHPLYSYIHLGVDHESRQQTLSAIREFKIQNGVDYLEARSHHLDLHQPYSSSEEFVDTQGNFCCSIFNVTQFRGVESVRKVYEAAMFHFWNEEISISERLGCITVRDDYNAAEDKFSNCRLSSGDEEGVKTEVNLASFAHYVDADHSDTNEPFAVLVRDSVDVDELYPYSPNECVRKDQMGAILLTSIEINAGSDENQESEKGERIVVMRSAGFVKIQRPTFSLSERIQRDLLKGMAARFDVMLASMRGVISTCS</sequence>
<feature type="coiled-coil region" evidence="1">
    <location>
        <begin position="40"/>
        <end position="74"/>
    </location>
</feature>
<gene>
    <name evidence="2" type="ORF">F444_18407</name>
</gene>
<comment type="caution">
    <text evidence="2">The sequence shown here is derived from an EMBL/GenBank/DDBJ whole genome shotgun (WGS) entry which is preliminary data.</text>
</comment>
<evidence type="ECO:0000313" key="2">
    <source>
        <dbReference type="EMBL" id="ETO63967.1"/>
    </source>
</evidence>
<keyword evidence="1" id="KW-0175">Coiled coil</keyword>
<dbReference type="AlphaFoldDB" id="A0A080ZBF6"/>
<dbReference type="Proteomes" id="UP000028582">
    <property type="component" value="Unassembled WGS sequence"/>
</dbReference>
<reference evidence="2 3" key="1">
    <citation type="submission" date="2013-11" db="EMBL/GenBank/DDBJ databases">
        <title>The Genome Sequence of Phytophthora parasitica P1976.</title>
        <authorList>
            <consortium name="The Broad Institute Genomics Platform"/>
            <person name="Russ C."/>
            <person name="Tyler B."/>
            <person name="Panabieres F."/>
            <person name="Shan W."/>
            <person name="Tripathy S."/>
            <person name="Grunwald N."/>
            <person name="Machado M."/>
            <person name="Johnson C.S."/>
            <person name="Walker B."/>
            <person name="Young S."/>
            <person name="Zeng Q."/>
            <person name="Gargeya S."/>
            <person name="Fitzgerald M."/>
            <person name="Haas B."/>
            <person name="Abouelleil A."/>
            <person name="Allen A.W."/>
            <person name="Alvarado L."/>
            <person name="Arachchi H.M."/>
            <person name="Berlin A.M."/>
            <person name="Chapman S.B."/>
            <person name="Gainer-Dewar J."/>
            <person name="Goldberg J."/>
            <person name="Griggs A."/>
            <person name="Gujja S."/>
            <person name="Hansen M."/>
            <person name="Howarth C."/>
            <person name="Imamovic A."/>
            <person name="Ireland A."/>
            <person name="Larimer J."/>
            <person name="McCowan C."/>
            <person name="Murphy C."/>
            <person name="Pearson M."/>
            <person name="Poon T.W."/>
            <person name="Priest M."/>
            <person name="Roberts A."/>
            <person name="Saif S."/>
            <person name="Shea T."/>
            <person name="Sisk P."/>
            <person name="Sykes S."/>
            <person name="Wortman J."/>
            <person name="Nusbaum C."/>
            <person name="Birren B."/>
        </authorList>
    </citation>
    <scope>NUCLEOTIDE SEQUENCE [LARGE SCALE GENOMIC DNA]</scope>
    <source>
        <strain evidence="2 3">P1976</strain>
    </source>
</reference>